<dbReference type="EMBL" id="MT144625">
    <property type="protein sequence ID" value="QJH95648.1"/>
    <property type="molecule type" value="Genomic_DNA"/>
</dbReference>
<dbReference type="EMBL" id="MT144008">
    <property type="protein sequence ID" value="QJA46357.1"/>
    <property type="molecule type" value="Genomic_DNA"/>
</dbReference>
<gene>
    <name evidence="1" type="ORF">TM448A00389_0020</name>
    <name evidence="2" type="ORF">TM448B00492_0007</name>
</gene>
<accession>A0A6H1ZG80</accession>
<evidence type="ECO:0000313" key="1">
    <source>
        <dbReference type="EMBL" id="QJA46357.1"/>
    </source>
</evidence>
<protein>
    <submittedName>
        <fullName evidence="1">Uncharacterized protein</fullName>
    </submittedName>
</protein>
<sequence>MSDWPSIKNPDETMFHEWPIKEILRTPFEAGYVQTRPQFTRMRRQFSLGWSALSNSDWLAVIEHFDDNAGAAFNWLHPITATSYSTLYSEGKLPKAIPSGFLNGTYCYRVEGLLLEEQ</sequence>
<organism evidence="1">
    <name type="scientific">viral metagenome</name>
    <dbReference type="NCBI Taxonomy" id="1070528"/>
    <lineage>
        <taxon>unclassified sequences</taxon>
        <taxon>metagenomes</taxon>
        <taxon>organismal metagenomes</taxon>
    </lineage>
</organism>
<evidence type="ECO:0000313" key="2">
    <source>
        <dbReference type="EMBL" id="QJH95648.1"/>
    </source>
</evidence>
<dbReference type="AlphaFoldDB" id="A0A6H1ZG80"/>
<name>A0A6H1ZG80_9ZZZZ</name>
<proteinExistence type="predicted"/>
<reference evidence="1" key="1">
    <citation type="submission" date="2020-03" db="EMBL/GenBank/DDBJ databases">
        <title>The deep terrestrial virosphere.</title>
        <authorList>
            <person name="Holmfeldt K."/>
            <person name="Nilsson E."/>
            <person name="Simone D."/>
            <person name="Lopez-Fernandez M."/>
            <person name="Wu X."/>
            <person name="de Brujin I."/>
            <person name="Lundin D."/>
            <person name="Andersson A."/>
            <person name="Bertilsson S."/>
            <person name="Dopson M."/>
        </authorList>
    </citation>
    <scope>NUCLEOTIDE SEQUENCE</scope>
    <source>
        <strain evidence="1">TM448A00389</strain>
        <strain evidence="2">TM448B00492</strain>
    </source>
</reference>